<accession>A0ABW5JL99</accession>
<dbReference type="EMBL" id="JBHULI010000024">
    <property type="protein sequence ID" value="MFD2532182.1"/>
    <property type="molecule type" value="Genomic_DNA"/>
</dbReference>
<evidence type="ECO:0000313" key="3">
    <source>
        <dbReference type="EMBL" id="MFD2532182.1"/>
    </source>
</evidence>
<proteinExistence type="predicted"/>
<dbReference type="InterPro" id="IPR032577">
    <property type="entry name" value="DUF4920"/>
</dbReference>
<dbReference type="Proteomes" id="UP001597460">
    <property type="component" value="Unassembled WGS sequence"/>
</dbReference>
<feature type="signal peptide" evidence="2">
    <location>
        <begin position="1"/>
        <end position="18"/>
    </location>
</feature>
<evidence type="ECO:0000256" key="2">
    <source>
        <dbReference type="SAM" id="SignalP"/>
    </source>
</evidence>
<organism evidence="3 4">
    <name type="scientific">Gracilimonas halophila</name>
    <dbReference type="NCBI Taxonomy" id="1834464"/>
    <lineage>
        <taxon>Bacteria</taxon>
        <taxon>Pseudomonadati</taxon>
        <taxon>Balneolota</taxon>
        <taxon>Balneolia</taxon>
        <taxon>Balneolales</taxon>
        <taxon>Balneolaceae</taxon>
        <taxon>Gracilimonas</taxon>
    </lineage>
</organism>
<dbReference type="RefSeq" id="WP_390300401.1">
    <property type="nucleotide sequence ID" value="NZ_JBHULI010000024.1"/>
</dbReference>
<evidence type="ECO:0000256" key="1">
    <source>
        <dbReference type="SAM" id="MobiDB-lite"/>
    </source>
</evidence>
<name>A0ABW5JL99_9BACT</name>
<keyword evidence="2" id="KW-0732">Signal</keyword>
<dbReference type="Pfam" id="PF16267">
    <property type="entry name" value="DUF4920"/>
    <property type="match status" value="1"/>
</dbReference>
<feature type="chain" id="PRO_5047541903" evidence="2">
    <location>
        <begin position="19"/>
        <end position="162"/>
    </location>
</feature>
<keyword evidence="4" id="KW-1185">Reference proteome</keyword>
<protein>
    <submittedName>
        <fullName evidence="3">DUF4920 domain-containing protein</fullName>
    </submittedName>
</protein>
<feature type="region of interest" description="Disordered" evidence="1">
    <location>
        <begin position="127"/>
        <end position="146"/>
    </location>
</feature>
<evidence type="ECO:0000313" key="4">
    <source>
        <dbReference type="Proteomes" id="UP001597460"/>
    </source>
</evidence>
<comment type="caution">
    <text evidence="3">The sequence shown here is derived from an EMBL/GenBank/DDBJ whole genome shotgun (WGS) entry which is preliminary data.</text>
</comment>
<gene>
    <name evidence="3" type="ORF">ACFSVN_06970</name>
</gene>
<sequence>MKKLLILVFTVLSTALFAQNEEIIRLSEPVAETETYEVFGAEVSSWNEPIALNDLISNADVFTGKEITLETEVAEVCEKKGCFFIANDGNNAARITFKDYGFFIPTDSKGKTVKLIGTFEVKTLSEDQAKHHAEDAGENPDAIQGSQEEYSIIATSVLVPKS</sequence>
<reference evidence="4" key="1">
    <citation type="journal article" date="2019" name="Int. J. Syst. Evol. Microbiol.">
        <title>The Global Catalogue of Microorganisms (GCM) 10K type strain sequencing project: providing services to taxonomists for standard genome sequencing and annotation.</title>
        <authorList>
            <consortium name="The Broad Institute Genomics Platform"/>
            <consortium name="The Broad Institute Genome Sequencing Center for Infectious Disease"/>
            <person name="Wu L."/>
            <person name="Ma J."/>
        </authorList>
    </citation>
    <scope>NUCLEOTIDE SEQUENCE [LARGE SCALE GENOMIC DNA]</scope>
    <source>
        <strain evidence="4">KCTC 52042</strain>
    </source>
</reference>